<evidence type="ECO:0000256" key="2">
    <source>
        <dbReference type="ARBA" id="ARBA00007613"/>
    </source>
</evidence>
<proteinExistence type="inferred from homology"/>
<gene>
    <name evidence="8" type="ORF">Aconfl_11750</name>
</gene>
<keyword evidence="3" id="KW-0813">Transport</keyword>
<dbReference type="InterPro" id="IPR003423">
    <property type="entry name" value="OMP_efflux"/>
</dbReference>
<comment type="similarity">
    <text evidence="2">Belongs to the outer membrane factor (OMF) (TC 1.B.17) family.</text>
</comment>
<dbReference type="SUPFAM" id="SSF56954">
    <property type="entry name" value="Outer membrane efflux proteins (OEP)"/>
    <property type="match status" value="1"/>
</dbReference>
<evidence type="ECO:0000256" key="3">
    <source>
        <dbReference type="ARBA" id="ARBA00022448"/>
    </source>
</evidence>
<evidence type="ECO:0000313" key="9">
    <source>
        <dbReference type="Proteomes" id="UP001338309"/>
    </source>
</evidence>
<comment type="subcellular location">
    <subcellularLocation>
        <location evidence="1">Cell outer membrane</location>
    </subcellularLocation>
</comment>
<evidence type="ECO:0000256" key="4">
    <source>
        <dbReference type="ARBA" id="ARBA00022452"/>
    </source>
</evidence>
<reference evidence="8 9" key="1">
    <citation type="submission" date="2023-08" db="EMBL/GenBank/DDBJ databases">
        <title>Draft genome sequence of Algoriphagus confluentis.</title>
        <authorList>
            <person name="Takatani N."/>
            <person name="Hosokawa M."/>
            <person name="Sawabe T."/>
        </authorList>
    </citation>
    <scope>NUCLEOTIDE SEQUENCE [LARGE SCALE GENOMIC DNA]</scope>
    <source>
        <strain evidence="8 9">NBRC 111222</strain>
    </source>
</reference>
<sequence>MNSKLQISLLLMLLTSMIQPMYAQGILNQYLELGLENNLVLKEKNIELERSLLALKDARSYFLPAVGFEGSYTLAAGGRTIDFPIGDLLNPVYSTLNQLTGTTNFPQLENVSEQFLPDNFYDARVRASLPILNTDLSYQKKIRQNQVLLSEYEVQVYKATLVQDIKIAYYNFCVAHTAIEVIQTSEALVQQNLRDTRILYENGKGLPSAVLRAESEVENIRALLIEAQNRKQNAANYVNFLLNRPIQEEVIFEYQEAQEAEIAQWLEEEDLSFRPEILQIQTAERIQETALQASKNYWVPKVNAFGDLGSQAFDWAFDEKSRYALLGLNLSIPLYQGSRNQTQIKRSELGLKTIQYQKELVNNQLSLQLQLTKNEIQTNLSALRSAEKKLESSAAYFRLVERGFREGANSLIEFIDGRSQFTQASLQKTIASYNVLKSLAALERQLSTETY</sequence>
<organism evidence="8 9">
    <name type="scientific">Algoriphagus confluentis</name>
    <dbReference type="NCBI Taxonomy" id="1697556"/>
    <lineage>
        <taxon>Bacteria</taxon>
        <taxon>Pseudomonadati</taxon>
        <taxon>Bacteroidota</taxon>
        <taxon>Cytophagia</taxon>
        <taxon>Cytophagales</taxon>
        <taxon>Cyclobacteriaceae</taxon>
        <taxon>Algoriphagus</taxon>
    </lineage>
</organism>
<keyword evidence="5" id="KW-0812">Transmembrane</keyword>
<dbReference type="Proteomes" id="UP001338309">
    <property type="component" value="Unassembled WGS sequence"/>
</dbReference>
<keyword evidence="4" id="KW-1134">Transmembrane beta strand</keyword>
<evidence type="ECO:0000313" key="8">
    <source>
        <dbReference type="EMBL" id="GMQ28532.1"/>
    </source>
</evidence>
<protein>
    <submittedName>
        <fullName evidence="8">TolC family protein</fullName>
    </submittedName>
</protein>
<evidence type="ECO:0000256" key="7">
    <source>
        <dbReference type="ARBA" id="ARBA00023237"/>
    </source>
</evidence>
<evidence type="ECO:0000256" key="6">
    <source>
        <dbReference type="ARBA" id="ARBA00023136"/>
    </source>
</evidence>
<dbReference type="PANTHER" id="PTHR30026">
    <property type="entry name" value="OUTER MEMBRANE PROTEIN TOLC"/>
    <property type="match status" value="1"/>
</dbReference>
<keyword evidence="6" id="KW-0472">Membrane</keyword>
<evidence type="ECO:0000256" key="1">
    <source>
        <dbReference type="ARBA" id="ARBA00004442"/>
    </source>
</evidence>
<name>A0ABQ6PKN1_9BACT</name>
<keyword evidence="9" id="KW-1185">Reference proteome</keyword>
<evidence type="ECO:0000256" key="5">
    <source>
        <dbReference type="ARBA" id="ARBA00022692"/>
    </source>
</evidence>
<dbReference type="Pfam" id="PF02321">
    <property type="entry name" value="OEP"/>
    <property type="match status" value="1"/>
</dbReference>
<keyword evidence="7" id="KW-0998">Cell outer membrane</keyword>
<dbReference type="Gene3D" id="1.20.1600.10">
    <property type="entry name" value="Outer membrane efflux proteins (OEP)"/>
    <property type="match status" value="1"/>
</dbReference>
<dbReference type="RefSeq" id="WP_338223282.1">
    <property type="nucleotide sequence ID" value="NZ_BTPD01000003.1"/>
</dbReference>
<dbReference type="EMBL" id="BTPD01000003">
    <property type="protein sequence ID" value="GMQ28532.1"/>
    <property type="molecule type" value="Genomic_DNA"/>
</dbReference>
<accession>A0ABQ6PKN1</accession>
<dbReference type="PANTHER" id="PTHR30026:SF20">
    <property type="entry name" value="OUTER MEMBRANE PROTEIN TOLC"/>
    <property type="match status" value="1"/>
</dbReference>
<dbReference type="InterPro" id="IPR051906">
    <property type="entry name" value="TolC-like"/>
</dbReference>
<comment type="caution">
    <text evidence="8">The sequence shown here is derived from an EMBL/GenBank/DDBJ whole genome shotgun (WGS) entry which is preliminary data.</text>
</comment>